<dbReference type="Gene3D" id="3.40.50.261">
    <property type="entry name" value="Succinyl-CoA synthetase domains"/>
    <property type="match status" value="2"/>
</dbReference>
<dbReference type="InterPro" id="IPR016102">
    <property type="entry name" value="Succinyl-CoA_synth-like"/>
</dbReference>
<dbReference type="InterPro" id="IPR003781">
    <property type="entry name" value="CoA-bd"/>
</dbReference>
<dbReference type="PROSITE" id="PS50975">
    <property type="entry name" value="ATP_GRASP"/>
    <property type="match status" value="1"/>
</dbReference>
<comment type="caution">
    <text evidence="3">The sequence shown here is derived from an EMBL/GenBank/DDBJ whole genome shotgun (WGS) entry which is preliminary data.</text>
</comment>
<dbReference type="Pfam" id="PF19045">
    <property type="entry name" value="Ligase_CoA_2"/>
    <property type="match status" value="1"/>
</dbReference>
<organism evidence="3 4">
    <name type="scientific">Actinomadura rugatobispora</name>
    <dbReference type="NCBI Taxonomy" id="1994"/>
    <lineage>
        <taxon>Bacteria</taxon>
        <taxon>Bacillati</taxon>
        <taxon>Actinomycetota</taxon>
        <taxon>Actinomycetes</taxon>
        <taxon>Streptosporangiales</taxon>
        <taxon>Thermomonosporaceae</taxon>
        <taxon>Actinomadura</taxon>
    </lineage>
</organism>
<dbReference type="SUPFAM" id="SSF51735">
    <property type="entry name" value="NAD(P)-binding Rossmann-fold domains"/>
    <property type="match status" value="1"/>
</dbReference>
<keyword evidence="4" id="KW-1185">Reference proteome</keyword>
<dbReference type="InterPro" id="IPR043938">
    <property type="entry name" value="Ligase_CoA_dom"/>
</dbReference>
<reference evidence="4" key="1">
    <citation type="journal article" date="2019" name="Int. J. Syst. Evol. Microbiol.">
        <title>The Global Catalogue of Microorganisms (GCM) 10K type strain sequencing project: providing services to taxonomists for standard genome sequencing and annotation.</title>
        <authorList>
            <consortium name="The Broad Institute Genomics Platform"/>
            <consortium name="The Broad Institute Genome Sequencing Center for Infectious Disease"/>
            <person name="Wu L."/>
            <person name="Ma J."/>
        </authorList>
    </citation>
    <scope>NUCLEOTIDE SEQUENCE [LARGE SCALE GENOMIC DNA]</scope>
    <source>
        <strain evidence="4">KCTC 42087</strain>
    </source>
</reference>
<dbReference type="PANTHER" id="PTHR42793:SF4">
    <property type="entry name" value="BLL6376 PROTEIN"/>
    <property type="match status" value="1"/>
</dbReference>
<dbReference type="InterPro" id="IPR011761">
    <property type="entry name" value="ATP-grasp"/>
</dbReference>
<keyword evidence="1" id="KW-0547">Nucleotide-binding</keyword>
<evidence type="ECO:0000259" key="2">
    <source>
        <dbReference type="PROSITE" id="PS50975"/>
    </source>
</evidence>
<name>A0ABW1A4S9_9ACTN</name>
<dbReference type="Pfam" id="PF13607">
    <property type="entry name" value="Succ_CoA_lig"/>
    <property type="match status" value="1"/>
</dbReference>
<proteinExistence type="predicted"/>
<dbReference type="GO" id="GO:0016874">
    <property type="term" value="F:ligase activity"/>
    <property type="evidence" value="ECO:0007669"/>
    <property type="project" value="UniProtKB-KW"/>
</dbReference>
<dbReference type="PANTHER" id="PTHR42793">
    <property type="entry name" value="COA BINDING DOMAIN CONTAINING PROTEIN"/>
    <property type="match status" value="1"/>
</dbReference>
<protein>
    <submittedName>
        <fullName evidence="3">Acetate--CoA ligase family protein</fullName>
    </submittedName>
</protein>
<dbReference type="Proteomes" id="UP001596074">
    <property type="component" value="Unassembled WGS sequence"/>
</dbReference>
<dbReference type="RefSeq" id="WP_378285269.1">
    <property type="nucleotide sequence ID" value="NZ_JBHSON010000043.1"/>
</dbReference>
<dbReference type="Pfam" id="PF13549">
    <property type="entry name" value="ATP-grasp_5"/>
    <property type="match status" value="1"/>
</dbReference>
<dbReference type="Gene3D" id="3.30.470.20">
    <property type="entry name" value="ATP-grasp fold, B domain"/>
    <property type="match status" value="1"/>
</dbReference>
<evidence type="ECO:0000313" key="3">
    <source>
        <dbReference type="EMBL" id="MFC5749541.1"/>
    </source>
</evidence>
<dbReference type="Pfam" id="PF13380">
    <property type="entry name" value="CoA_binding_2"/>
    <property type="match status" value="1"/>
</dbReference>
<evidence type="ECO:0000256" key="1">
    <source>
        <dbReference type="PROSITE-ProRule" id="PRU00409"/>
    </source>
</evidence>
<accession>A0ABW1A4S9</accession>
<gene>
    <name evidence="3" type="ORF">ACFPZN_28295</name>
</gene>
<dbReference type="Gene3D" id="3.30.1490.20">
    <property type="entry name" value="ATP-grasp fold, A domain"/>
    <property type="match status" value="1"/>
</dbReference>
<feature type="domain" description="ATP-grasp" evidence="2">
    <location>
        <begin position="492"/>
        <end position="528"/>
    </location>
</feature>
<dbReference type="SUPFAM" id="SSF56059">
    <property type="entry name" value="Glutathione synthetase ATP-binding domain-like"/>
    <property type="match status" value="1"/>
</dbReference>
<dbReference type="InterPro" id="IPR036291">
    <property type="entry name" value="NAD(P)-bd_dom_sf"/>
</dbReference>
<keyword evidence="3" id="KW-0436">Ligase</keyword>
<dbReference type="Gene3D" id="3.40.50.720">
    <property type="entry name" value="NAD(P)-binding Rossmann-like Domain"/>
    <property type="match status" value="1"/>
</dbReference>
<dbReference type="InterPro" id="IPR013815">
    <property type="entry name" value="ATP_grasp_subdomain_1"/>
</dbReference>
<dbReference type="SMART" id="SM00881">
    <property type="entry name" value="CoA_binding"/>
    <property type="match status" value="1"/>
</dbReference>
<sequence>MSGPHALPDLSRLVRPESVVIVGASDKPGGLGTRTVHNLLRASDFDGRTFLVNPRRDEIDGHPCHPDIESLPIAPDVAVIAIPAPGVLDALERCAAKGIAFAIVLTSGFGEVGDEGRAQQERMRRIAADTGMRIYGPNCPGLTNLADRIGMTFSPAFADDKRTGPIGIATQGGGLGRNLVQAAERGAGAALWASLGNAADLDVADFVHHMAGDDGITVIATLLEGVRDGARLMAAFGAAAEAGKPVVALKVGRSEYGVRAIQSHTAALAGSAAVNSAVFAQYGVVEVDDTDELMDVAWLLARAAPPPRTRVAVFGGSGGAAAMAADMVGAAGLELAVFEPATTAALREALPDFAAVGNPVDITAASISEPGLMDRTLGLVAADPNVDLVLLPIPLDYGAHSARGSEVMAAVQKQTATPLLPVWMSDRRGPGFQVLADAGFCSPRSLDKAVLAVRRWADHGRWRAESRAPEPLLLAPSTTEPLPPVRTEPEAKAWLAGAGIAVPEGKVAATADEARTAARELGGRLVLKVVSPDLPHKSDIGGVLVGVEGPDAAAAAWEQIVAAASPHGSVEGVLVERMAPDGVEMLVGVHRDPVYGHLITVGLGGVHVELFGDVQRRLLPLDPQTAREMVDGLRSRPLLDGLRGAPPHDVDALVDLLLAVSDLVTKHAADIGELDLNPVRVLPSGVIVLDALVVP</sequence>
<dbReference type="InterPro" id="IPR032875">
    <property type="entry name" value="Succ_CoA_lig_flav_dom"/>
</dbReference>
<evidence type="ECO:0000313" key="4">
    <source>
        <dbReference type="Proteomes" id="UP001596074"/>
    </source>
</evidence>
<keyword evidence="1" id="KW-0067">ATP-binding</keyword>
<dbReference type="EMBL" id="JBHSON010000043">
    <property type="protein sequence ID" value="MFC5749541.1"/>
    <property type="molecule type" value="Genomic_DNA"/>
</dbReference>
<dbReference type="SUPFAM" id="SSF52210">
    <property type="entry name" value="Succinyl-CoA synthetase domains"/>
    <property type="match status" value="2"/>
</dbReference>